<protein>
    <submittedName>
        <fullName evidence="10">Surface antigen (D15)</fullName>
    </submittedName>
</protein>
<dbReference type="PANTHER" id="PTHR12815:SF47">
    <property type="entry name" value="TRANSLOCATION AND ASSEMBLY MODULE SUBUNIT TAMA"/>
    <property type="match status" value="1"/>
</dbReference>
<feature type="domain" description="Bacterial surface antigen (D15)" evidence="7">
    <location>
        <begin position="511"/>
        <end position="843"/>
    </location>
</feature>
<keyword evidence="4" id="KW-0472">Membrane</keyword>
<feature type="compositionally biased region" description="Polar residues" evidence="6">
    <location>
        <begin position="127"/>
        <end position="155"/>
    </location>
</feature>
<dbReference type="EMBL" id="CP001291">
    <property type="protein sequence ID" value="ACK71022.1"/>
    <property type="molecule type" value="Genomic_DNA"/>
</dbReference>
<dbReference type="Pfam" id="PF07244">
    <property type="entry name" value="POTRA"/>
    <property type="match status" value="2"/>
</dbReference>
<dbReference type="InterPro" id="IPR039910">
    <property type="entry name" value="D15-like"/>
</dbReference>
<dbReference type="Pfam" id="PF01103">
    <property type="entry name" value="Omp85"/>
    <property type="match status" value="1"/>
</dbReference>
<accession>B7KKQ3</accession>
<feature type="compositionally biased region" description="Low complexity" evidence="6">
    <location>
        <begin position="236"/>
        <end position="248"/>
    </location>
</feature>
<evidence type="ECO:0000256" key="1">
    <source>
        <dbReference type="ARBA" id="ARBA00004370"/>
    </source>
</evidence>
<reference evidence="11" key="1">
    <citation type="journal article" date="2011" name="MBio">
        <title>Novel metabolic attributes of the genus Cyanothece, comprising a group of unicellular nitrogen-fixing Cyanobacteria.</title>
        <authorList>
            <person name="Bandyopadhyay A."/>
            <person name="Elvitigala T."/>
            <person name="Welsh E."/>
            <person name="Stockel J."/>
            <person name="Liberton M."/>
            <person name="Min H."/>
            <person name="Sherman L.A."/>
            <person name="Pakrasi H.B."/>
        </authorList>
    </citation>
    <scope>NUCLEOTIDE SEQUENCE [LARGE SCALE GENOMIC DNA]</scope>
    <source>
        <strain evidence="11">PCC 7424</strain>
    </source>
</reference>
<feature type="domain" description="Polypeptide-transport-associated ShlB-type" evidence="9">
    <location>
        <begin position="339"/>
        <end position="403"/>
    </location>
</feature>
<dbReference type="HOGENOM" id="CLU_007664_2_0_3"/>
<dbReference type="AlphaFoldDB" id="B7KKQ3"/>
<evidence type="ECO:0000256" key="3">
    <source>
        <dbReference type="ARBA" id="ARBA00022729"/>
    </source>
</evidence>
<evidence type="ECO:0000256" key="6">
    <source>
        <dbReference type="SAM" id="MobiDB-lite"/>
    </source>
</evidence>
<feature type="region of interest" description="Disordered" evidence="6">
    <location>
        <begin position="33"/>
        <end position="249"/>
    </location>
</feature>
<keyword evidence="5" id="KW-0998">Cell outer membrane</keyword>
<dbReference type="Gene3D" id="2.40.160.50">
    <property type="entry name" value="membrane protein fhac: a member of the omp85/tpsb transporter family"/>
    <property type="match status" value="1"/>
</dbReference>
<dbReference type="GO" id="GO:0019867">
    <property type="term" value="C:outer membrane"/>
    <property type="evidence" value="ECO:0007669"/>
    <property type="project" value="InterPro"/>
</dbReference>
<gene>
    <name evidence="10" type="ordered locus">PCC7424_2608</name>
</gene>
<dbReference type="STRING" id="65393.PCC7424_2608"/>
<dbReference type="Proteomes" id="UP000002384">
    <property type="component" value="Chromosome"/>
</dbReference>
<comment type="subcellular location">
    <subcellularLocation>
        <location evidence="1">Membrane</location>
    </subcellularLocation>
</comment>
<feature type="compositionally biased region" description="Polar residues" evidence="6">
    <location>
        <begin position="48"/>
        <end position="83"/>
    </location>
</feature>
<dbReference type="PANTHER" id="PTHR12815">
    <property type="entry name" value="SORTING AND ASSEMBLY MACHINERY SAMM50 PROTEIN FAMILY MEMBER"/>
    <property type="match status" value="1"/>
</dbReference>
<dbReference type="eggNOG" id="COG4775">
    <property type="taxonomic scope" value="Bacteria"/>
</dbReference>
<evidence type="ECO:0000256" key="2">
    <source>
        <dbReference type="ARBA" id="ARBA00022692"/>
    </source>
</evidence>
<dbReference type="InterPro" id="IPR013686">
    <property type="entry name" value="Polypept-transport_assoc_ShlB"/>
</dbReference>
<feature type="compositionally biased region" description="Pro residues" evidence="6">
    <location>
        <begin position="221"/>
        <end position="235"/>
    </location>
</feature>
<name>B7KKQ3_GLOC7</name>
<evidence type="ECO:0000256" key="4">
    <source>
        <dbReference type="ARBA" id="ARBA00023136"/>
    </source>
</evidence>
<evidence type="ECO:0000313" key="10">
    <source>
        <dbReference type="EMBL" id="ACK71022.1"/>
    </source>
</evidence>
<dbReference type="InterPro" id="IPR000184">
    <property type="entry name" value="Bac_surfAg_D15"/>
</dbReference>
<keyword evidence="11" id="KW-1185">Reference proteome</keyword>
<dbReference type="Gene3D" id="3.10.20.310">
    <property type="entry name" value="membrane protein fhac"/>
    <property type="match status" value="3"/>
</dbReference>
<organism evidence="10 11">
    <name type="scientific">Gloeothece citriformis (strain PCC 7424)</name>
    <name type="common">Cyanothece sp. (strain PCC 7424)</name>
    <dbReference type="NCBI Taxonomy" id="65393"/>
    <lineage>
        <taxon>Bacteria</taxon>
        <taxon>Bacillati</taxon>
        <taxon>Cyanobacteriota</taxon>
        <taxon>Cyanophyceae</taxon>
        <taxon>Oscillatoriophycideae</taxon>
        <taxon>Chroococcales</taxon>
        <taxon>Aphanothecaceae</taxon>
        <taxon>Gloeothece</taxon>
        <taxon>Gloeothece citriformis</taxon>
    </lineage>
</organism>
<feature type="domain" description="POTRA" evidence="8">
    <location>
        <begin position="252"/>
        <end position="320"/>
    </location>
</feature>
<dbReference type="KEGG" id="cyc:PCC7424_2608"/>
<evidence type="ECO:0000259" key="7">
    <source>
        <dbReference type="Pfam" id="PF01103"/>
    </source>
</evidence>
<evidence type="ECO:0000259" key="8">
    <source>
        <dbReference type="Pfam" id="PF07244"/>
    </source>
</evidence>
<keyword evidence="2" id="KW-0812">Transmembrane</keyword>
<keyword evidence="3" id="KW-0732">Signal</keyword>
<dbReference type="Pfam" id="PF08479">
    <property type="entry name" value="POTRA_2"/>
    <property type="match status" value="1"/>
</dbReference>
<evidence type="ECO:0000313" key="11">
    <source>
        <dbReference type="Proteomes" id="UP000002384"/>
    </source>
</evidence>
<evidence type="ECO:0000256" key="5">
    <source>
        <dbReference type="ARBA" id="ARBA00023237"/>
    </source>
</evidence>
<feature type="compositionally biased region" description="Polar residues" evidence="6">
    <location>
        <begin position="163"/>
        <end position="200"/>
    </location>
</feature>
<feature type="compositionally biased region" description="Polar residues" evidence="6">
    <location>
        <begin position="91"/>
        <end position="119"/>
    </location>
</feature>
<proteinExistence type="predicted"/>
<sequence length="843" mass="91438">MDVLKDNHKLRLSPLLISLILTGSTLSWPKLAQGETVESVTPAEKEGSSLSTETPSPSNPSDVNTQETSLSTAKLAQEQTLESVTVAEEVSSPSNPSDVNTQETSLSTAKLAQEQTLESVTAAEEGSSPSNPSDTNTQESSLSTAKLAQEQTLESVTVAEEVSSPSNPSDTNTQESSQDNTESNVPVATETSNSASSVSVPQKKELSQSPPIPQIENQPSQTPPVVPPPAQPNTPQPDTTETPPTQDPRVLVAEVVITGADTELENLVYNVIRTRPGRATTRTQLQEDVNAIYGTGFFENVRVIPEDTPLGVRVTFAVDPNPILRDVAIETVPATVEQRVLPPEVVNEIFQEQYNKILNLRQLQEGIQKINEWYSSQGYDLAQVIGSPQVSDEGVVTLVIAEGVIEDIQVQYFDEDDEPRKARTKPYIITREMRLEPGEVFNRNTAQQDLQRIFGLGLFEDVRFSFEPGENPQEVVVNVEVVEGNTGSLAAGAGISSSSGLFGTVSYQQQNLFGRNQSIGGEVQVGERELLFDVNFSDPWIAGDPFRTSYTANLFRRQSISLVYDGSDSTIRTDDGDDSPRVVRTGGGVTFVRPLAKDVFSKPDWTLAASVLYQNVRIENADGDLSPRSAPRFGSQLLAFNESGVDDIFSLSFSASRDFRNNPLQPTSGYVARIGVEQSIPTGSEGITFNRWRGSYSYYIPVKFLRFDFMNNGPQALAFNVQAGTIFGDLPPYEAFVLGGSNSVRGYAEGEVGSGRSYFQATAEYRFPIFSVVGGALFLDYGTTLGSQGAVPGKPGEVRDLPGSGFGYGFGVRIQSPVGPIRVDYGFNDEGDSRLNFGIGERF</sequence>
<dbReference type="InterPro" id="IPR010827">
    <property type="entry name" value="BamA/TamA_POTRA"/>
</dbReference>
<evidence type="ECO:0000259" key="9">
    <source>
        <dbReference type="Pfam" id="PF08479"/>
    </source>
</evidence>
<feature type="domain" description="POTRA" evidence="8">
    <location>
        <begin position="423"/>
        <end position="484"/>
    </location>
</feature>